<accession>A0AAU7QAA2</accession>
<dbReference type="InterPro" id="IPR010985">
    <property type="entry name" value="Ribbon_hlx_hlx"/>
</dbReference>
<dbReference type="PANTHER" id="PTHR36582">
    <property type="entry name" value="ANTITOXIN PARD"/>
    <property type="match status" value="1"/>
</dbReference>
<evidence type="ECO:0000256" key="3">
    <source>
        <dbReference type="ARBA" id="ARBA00022649"/>
    </source>
</evidence>
<proteinExistence type="inferred from homology"/>
<name>A0AAU7QAA2_9GAMM</name>
<dbReference type="GO" id="GO:0006355">
    <property type="term" value="P:regulation of DNA-templated transcription"/>
    <property type="evidence" value="ECO:0007669"/>
    <property type="project" value="InterPro"/>
</dbReference>
<protein>
    <recommendedName>
        <fullName evidence="2">Antitoxin ParD</fullName>
    </recommendedName>
</protein>
<gene>
    <name evidence="5" type="ORF">ABK905_25340</name>
</gene>
<dbReference type="PANTHER" id="PTHR36582:SF2">
    <property type="entry name" value="ANTITOXIN PARD"/>
    <property type="match status" value="1"/>
</dbReference>
<dbReference type="NCBIfam" id="TIGR02606">
    <property type="entry name" value="antidote_CC2985"/>
    <property type="match status" value="1"/>
</dbReference>
<dbReference type="InterPro" id="IPR022789">
    <property type="entry name" value="ParD"/>
</dbReference>
<dbReference type="AlphaFoldDB" id="A0AAU7QAA2"/>
<sequence>MRTTQQMSITLPNEMAASVKSRVANGEYASESEVIREGLRALDARDRAMETWLREEVVPAYQALKADPSRGLSADEVRANLARARNRKKTKKT</sequence>
<reference evidence="5" key="1">
    <citation type="submission" date="2024-06" db="EMBL/GenBank/DDBJ databases">
        <authorList>
            <person name="Coelho C."/>
            <person name="Bento M."/>
            <person name="Garcia E."/>
            <person name="Camelo A."/>
            <person name="Brandao I."/>
            <person name="Espirito Santo C."/>
            <person name="Trovao J."/>
            <person name="Verissimo A."/>
            <person name="Costa J."/>
            <person name="Tiago I."/>
        </authorList>
    </citation>
    <scope>NUCLEOTIDE SEQUENCE</scope>
    <source>
        <strain evidence="5">KWT182</strain>
    </source>
</reference>
<comment type="similarity">
    <text evidence="1">Belongs to the ParD antitoxin family.</text>
</comment>
<keyword evidence="3" id="KW-1277">Toxin-antitoxin system</keyword>
<dbReference type="CDD" id="cd22231">
    <property type="entry name" value="RHH_NikR_HicB-like"/>
    <property type="match status" value="1"/>
</dbReference>
<evidence type="ECO:0000256" key="2">
    <source>
        <dbReference type="ARBA" id="ARBA00017940"/>
    </source>
</evidence>
<evidence type="ECO:0000256" key="1">
    <source>
        <dbReference type="ARBA" id="ARBA00008580"/>
    </source>
</evidence>
<dbReference type="InterPro" id="IPR038296">
    <property type="entry name" value="ParD_sf"/>
</dbReference>
<dbReference type="Pfam" id="PF03693">
    <property type="entry name" value="ParD_antitoxin"/>
    <property type="match status" value="1"/>
</dbReference>
<organism evidence="5">
    <name type="scientific">Acerihabitans sp. KWT182</name>
    <dbReference type="NCBI Taxonomy" id="3157919"/>
    <lineage>
        <taxon>Bacteria</taxon>
        <taxon>Pseudomonadati</taxon>
        <taxon>Pseudomonadota</taxon>
        <taxon>Gammaproteobacteria</taxon>
        <taxon>Enterobacterales</taxon>
        <taxon>Pectobacteriaceae</taxon>
        <taxon>Acerihabitans</taxon>
    </lineage>
</organism>
<evidence type="ECO:0000256" key="4">
    <source>
        <dbReference type="ARBA" id="ARBA00037106"/>
    </source>
</evidence>
<dbReference type="SUPFAM" id="SSF47598">
    <property type="entry name" value="Ribbon-helix-helix"/>
    <property type="match status" value="1"/>
</dbReference>
<dbReference type="Gene3D" id="6.10.10.120">
    <property type="entry name" value="Antitoxin ParD1-like"/>
    <property type="match status" value="1"/>
</dbReference>
<comment type="function">
    <text evidence="4">Antitoxin component of a type II toxin-antitoxin (TA) system. Neutralizes the effect of toxin ParE.</text>
</comment>
<evidence type="ECO:0000313" key="5">
    <source>
        <dbReference type="EMBL" id="XBS69612.1"/>
    </source>
</evidence>
<dbReference type="EMBL" id="CP157947">
    <property type="protein sequence ID" value="XBS69612.1"/>
    <property type="molecule type" value="Genomic_DNA"/>
</dbReference>